<evidence type="ECO:0000313" key="3">
    <source>
        <dbReference type="Proteomes" id="UP000237230"/>
    </source>
</evidence>
<protein>
    <recommendedName>
        <fullName evidence="1">DUF551 domain-containing protein</fullName>
    </recommendedName>
</protein>
<dbReference type="OrthoDB" id="5678344at2"/>
<accession>A0A2S3X8J9</accession>
<comment type="caution">
    <text evidence="2">The sequence shown here is derived from an EMBL/GenBank/DDBJ whole genome shotgun (WGS) entry which is preliminary data.</text>
</comment>
<sequence>MSNWIKCSDRLPELQDDSVLAYADGTSLHAGRHAWPKGGMDMVHIQDYFGDVTAGLDEAGNQLYTKIYLSNGVTHWQPLPSPPTE</sequence>
<dbReference type="AlphaFoldDB" id="A0A2S3X8J9"/>
<dbReference type="EMBL" id="MINH01000016">
    <property type="protein sequence ID" value="POG11925.1"/>
    <property type="molecule type" value="Genomic_DNA"/>
</dbReference>
<name>A0A2S3X8J9_PSEPU</name>
<reference evidence="2 3" key="2">
    <citation type="submission" date="2018-03" db="EMBL/GenBank/DDBJ databases">
        <title>Draft genome of Pseudomonas putida strain KH-21-114.</title>
        <authorList>
            <person name="Yoshizawa S."/>
            <person name="Khan N.H."/>
            <person name="Nishimura M."/>
            <person name="Chiura H.X."/>
            <person name="Ogura Y."/>
            <person name="Hayashi T."/>
            <person name="Kogure K."/>
        </authorList>
    </citation>
    <scope>NUCLEOTIDE SEQUENCE [LARGE SCALE GENOMIC DNA]</scope>
    <source>
        <strain evidence="2 3">KH-21-114</strain>
    </source>
</reference>
<dbReference type="InterPro" id="IPR007539">
    <property type="entry name" value="DUF551"/>
</dbReference>
<proteinExistence type="predicted"/>
<dbReference type="Pfam" id="PF04448">
    <property type="entry name" value="DUF551"/>
    <property type="match status" value="1"/>
</dbReference>
<organism evidence="2 3">
    <name type="scientific">Pseudomonas putida</name>
    <name type="common">Arthrobacter siderocapsulatus</name>
    <dbReference type="NCBI Taxonomy" id="303"/>
    <lineage>
        <taxon>Bacteria</taxon>
        <taxon>Pseudomonadati</taxon>
        <taxon>Pseudomonadota</taxon>
        <taxon>Gammaproteobacteria</taxon>
        <taxon>Pseudomonadales</taxon>
        <taxon>Pseudomonadaceae</taxon>
        <taxon>Pseudomonas</taxon>
    </lineage>
</organism>
<gene>
    <name evidence="2" type="ORF">BGP84_01200</name>
</gene>
<dbReference type="Proteomes" id="UP000237230">
    <property type="component" value="Unassembled WGS sequence"/>
</dbReference>
<feature type="domain" description="DUF551" evidence="1">
    <location>
        <begin position="4"/>
        <end position="84"/>
    </location>
</feature>
<dbReference type="RefSeq" id="WP_103445385.1">
    <property type="nucleotide sequence ID" value="NZ_MINH01000016.1"/>
</dbReference>
<evidence type="ECO:0000259" key="1">
    <source>
        <dbReference type="Pfam" id="PF04448"/>
    </source>
</evidence>
<evidence type="ECO:0000313" key="2">
    <source>
        <dbReference type="EMBL" id="POG11925.1"/>
    </source>
</evidence>
<reference evidence="2 3" key="1">
    <citation type="submission" date="2016-08" db="EMBL/GenBank/DDBJ databases">
        <authorList>
            <person name="Seilhamer J.J."/>
        </authorList>
    </citation>
    <scope>NUCLEOTIDE SEQUENCE [LARGE SCALE GENOMIC DNA]</scope>
    <source>
        <strain evidence="2 3">KH-21-114</strain>
    </source>
</reference>